<dbReference type="AlphaFoldDB" id="A0A1M5VCL8"/>
<dbReference type="InterPro" id="IPR000847">
    <property type="entry name" value="LysR_HTH_N"/>
</dbReference>
<keyword evidence="4" id="KW-0804">Transcription</keyword>
<sequence length="302" mass="34553">MINEVAARCFLTLAKTLSFTETAKLMFMTQQSVSKYIAKFEEDVGFKLFIRTHHYVMLTKAGEYFYELFAKFDEDFLKVTEKTKQYYSTMYNAIRIGYLEWLEISSEISAAFKNLKKENPELRFIGEMHPQYQLIELFMGRKLDLIITYAEFAPKGTGIKKMKVLETPLVLLVSPENPKAKEGATVDDFKGEPFIKAAASHETNSESRARARRQCRELGFTPSEIIISPNIESAYMATEFGQGIMVSTMLSRMSLHSELICYPIGKAEELQCFWHEDQENPAVEAFASNLEKTHQSDDLGAK</sequence>
<dbReference type="STRING" id="1123282.SAMN02745823_00762"/>
<dbReference type="GO" id="GO:0032993">
    <property type="term" value="C:protein-DNA complex"/>
    <property type="evidence" value="ECO:0007669"/>
    <property type="project" value="TreeGrafter"/>
</dbReference>
<evidence type="ECO:0000256" key="2">
    <source>
        <dbReference type="ARBA" id="ARBA00023015"/>
    </source>
</evidence>
<evidence type="ECO:0000313" key="6">
    <source>
        <dbReference type="EMBL" id="SHH72977.1"/>
    </source>
</evidence>
<keyword evidence="2" id="KW-0805">Transcription regulation</keyword>
<dbReference type="Pfam" id="PF03466">
    <property type="entry name" value="LysR_substrate"/>
    <property type="match status" value="1"/>
</dbReference>
<dbReference type="SUPFAM" id="SSF46785">
    <property type="entry name" value="Winged helix' DNA-binding domain"/>
    <property type="match status" value="1"/>
</dbReference>
<dbReference type="InterPro" id="IPR036390">
    <property type="entry name" value="WH_DNA-bd_sf"/>
</dbReference>
<feature type="domain" description="HTH lysR-type" evidence="5">
    <location>
        <begin position="8"/>
        <end position="59"/>
    </location>
</feature>
<keyword evidence="3 6" id="KW-0238">DNA-binding</keyword>
<dbReference type="InterPro" id="IPR036388">
    <property type="entry name" value="WH-like_DNA-bd_sf"/>
</dbReference>
<accession>A0A1M5VCL8</accession>
<name>A0A1M5VCL8_9FIRM</name>
<evidence type="ECO:0000259" key="5">
    <source>
        <dbReference type="PROSITE" id="PS50931"/>
    </source>
</evidence>
<comment type="similarity">
    <text evidence="1">Belongs to the LysR transcriptional regulatory family.</text>
</comment>
<dbReference type="PANTHER" id="PTHR30346:SF0">
    <property type="entry name" value="HCA OPERON TRANSCRIPTIONAL ACTIVATOR HCAR"/>
    <property type="match status" value="1"/>
</dbReference>
<dbReference type="PANTHER" id="PTHR30346">
    <property type="entry name" value="TRANSCRIPTIONAL DUAL REGULATOR HCAR-RELATED"/>
    <property type="match status" value="1"/>
</dbReference>
<dbReference type="RefSeq" id="WP_073076334.1">
    <property type="nucleotide sequence ID" value="NZ_FQXV01000002.1"/>
</dbReference>
<proteinExistence type="inferred from homology"/>
<evidence type="ECO:0000256" key="1">
    <source>
        <dbReference type="ARBA" id="ARBA00009437"/>
    </source>
</evidence>
<dbReference type="InterPro" id="IPR005119">
    <property type="entry name" value="LysR_subst-bd"/>
</dbReference>
<dbReference type="Gene3D" id="1.10.10.10">
    <property type="entry name" value="Winged helix-like DNA-binding domain superfamily/Winged helix DNA-binding domain"/>
    <property type="match status" value="1"/>
</dbReference>
<organism evidence="6 7">
    <name type="scientific">Sporobacter termitidis DSM 10068</name>
    <dbReference type="NCBI Taxonomy" id="1123282"/>
    <lineage>
        <taxon>Bacteria</taxon>
        <taxon>Bacillati</taxon>
        <taxon>Bacillota</taxon>
        <taxon>Clostridia</taxon>
        <taxon>Eubacteriales</taxon>
        <taxon>Oscillospiraceae</taxon>
        <taxon>Sporobacter</taxon>
    </lineage>
</organism>
<evidence type="ECO:0000313" key="7">
    <source>
        <dbReference type="Proteomes" id="UP000183995"/>
    </source>
</evidence>
<reference evidence="6 7" key="1">
    <citation type="submission" date="2016-11" db="EMBL/GenBank/DDBJ databases">
        <authorList>
            <person name="Jaros S."/>
            <person name="Januszkiewicz K."/>
            <person name="Wedrychowicz H."/>
        </authorList>
    </citation>
    <scope>NUCLEOTIDE SEQUENCE [LARGE SCALE GENOMIC DNA]</scope>
    <source>
        <strain evidence="6 7">DSM 10068</strain>
    </source>
</reference>
<dbReference type="PROSITE" id="PS50931">
    <property type="entry name" value="HTH_LYSR"/>
    <property type="match status" value="1"/>
</dbReference>
<evidence type="ECO:0000256" key="4">
    <source>
        <dbReference type="ARBA" id="ARBA00023163"/>
    </source>
</evidence>
<dbReference type="EMBL" id="FQXV01000002">
    <property type="protein sequence ID" value="SHH72977.1"/>
    <property type="molecule type" value="Genomic_DNA"/>
</dbReference>
<keyword evidence="7" id="KW-1185">Reference proteome</keyword>
<dbReference type="SUPFAM" id="SSF53850">
    <property type="entry name" value="Periplasmic binding protein-like II"/>
    <property type="match status" value="1"/>
</dbReference>
<dbReference type="Gene3D" id="3.40.190.290">
    <property type="match status" value="1"/>
</dbReference>
<evidence type="ECO:0000256" key="3">
    <source>
        <dbReference type="ARBA" id="ARBA00023125"/>
    </source>
</evidence>
<gene>
    <name evidence="6" type="ORF">SAMN02745823_00762</name>
</gene>
<dbReference type="Proteomes" id="UP000183995">
    <property type="component" value="Unassembled WGS sequence"/>
</dbReference>
<dbReference type="GO" id="GO:0003700">
    <property type="term" value="F:DNA-binding transcription factor activity"/>
    <property type="evidence" value="ECO:0007669"/>
    <property type="project" value="InterPro"/>
</dbReference>
<dbReference type="CDD" id="cd05466">
    <property type="entry name" value="PBP2_LTTR_substrate"/>
    <property type="match status" value="1"/>
</dbReference>
<dbReference type="Pfam" id="PF00126">
    <property type="entry name" value="HTH_1"/>
    <property type="match status" value="1"/>
</dbReference>
<dbReference type="OrthoDB" id="9803714at2"/>
<protein>
    <submittedName>
        <fullName evidence="6">DNA-binding transcriptional regulator, LysR family</fullName>
    </submittedName>
</protein>
<dbReference type="GO" id="GO:0003677">
    <property type="term" value="F:DNA binding"/>
    <property type="evidence" value="ECO:0007669"/>
    <property type="project" value="UniProtKB-KW"/>
</dbReference>